<sequence length="593" mass="63874">MITSDNKVQPPTESTSKNSVEGEPSACVDSNKDAGNAVTPQPDKVQPDDCESANAACNDSTNEAERGDKDQEATAQNEAVTPRKLPNSDSKEPISPTTSPAETECKEAAGDSADVSAESGAPQADAESGDANNVSEVVGSNSQPNSPTKSQSEPQSDGTAVREDAAMDSPPQKTLPEVKDKSAAKVTSDEGSPSRSVEENVDGPDEDSLSDDDEDIHVGRLRRRSSVSEEGEEEEEEADDYEDDFTDEGDYSEGETMGEEFEDAEGAESELEEQVPIKDEKMQADSDPSTKKVDEDLSPPAHTIQGILAYVKEADLTVGKIWKSTPLPPEVAMRVRALHVLVVLLKIATKFRLALVVKEHAPGTRTITTIVALLLLHATIGALFLDVTSDMRNSPPRNQNYNGRTSGGEDVNPKTRGNAVPQSSGNRHSDYYDDYGAPPRQHHNSDPRGDLRYDQRNHASANFRNESDDYQNHSGRRFNQRGRLSDDIRHGSGYGQDRYQPRVQTYTGDDQPNDDSYNNKPGSIDPAFVAAVLNQQHALAQAVNNAAMNGGPPLTAPQAAPPSTLGGFPMSPAGDAYYGVATMPVDAREFQAY</sequence>
<protein>
    <submittedName>
        <fullName evidence="2">Uncharacterized protein</fullName>
    </submittedName>
</protein>
<evidence type="ECO:0000313" key="3">
    <source>
        <dbReference type="Proteomes" id="UP000281553"/>
    </source>
</evidence>
<accession>A0A3P7LP48</accession>
<reference evidence="2 3" key="1">
    <citation type="submission" date="2018-11" db="EMBL/GenBank/DDBJ databases">
        <authorList>
            <consortium name="Pathogen Informatics"/>
        </authorList>
    </citation>
    <scope>NUCLEOTIDE SEQUENCE [LARGE SCALE GENOMIC DNA]</scope>
</reference>
<feature type="compositionally biased region" description="Polar residues" evidence="1">
    <location>
        <begin position="502"/>
        <end position="521"/>
    </location>
</feature>
<dbReference type="Proteomes" id="UP000281553">
    <property type="component" value="Unassembled WGS sequence"/>
</dbReference>
<organism evidence="2 3">
    <name type="scientific">Dibothriocephalus latus</name>
    <name type="common">Fish tapeworm</name>
    <name type="synonym">Diphyllobothrium latum</name>
    <dbReference type="NCBI Taxonomy" id="60516"/>
    <lineage>
        <taxon>Eukaryota</taxon>
        <taxon>Metazoa</taxon>
        <taxon>Spiralia</taxon>
        <taxon>Lophotrochozoa</taxon>
        <taxon>Platyhelminthes</taxon>
        <taxon>Cestoda</taxon>
        <taxon>Eucestoda</taxon>
        <taxon>Diphyllobothriidea</taxon>
        <taxon>Diphyllobothriidae</taxon>
        <taxon>Dibothriocephalus</taxon>
    </lineage>
</organism>
<feature type="compositionally biased region" description="Polar residues" evidence="1">
    <location>
        <begin position="1"/>
        <end position="19"/>
    </location>
</feature>
<feature type="region of interest" description="Disordered" evidence="1">
    <location>
        <begin position="389"/>
        <end position="521"/>
    </location>
</feature>
<dbReference type="AlphaFoldDB" id="A0A3P7LP48"/>
<feature type="compositionally biased region" description="Acidic residues" evidence="1">
    <location>
        <begin position="229"/>
        <end position="273"/>
    </location>
</feature>
<feature type="region of interest" description="Disordered" evidence="1">
    <location>
        <begin position="1"/>
        <end position="298"/>
    </location>
</feature>
<feature type="compositionally biased region" description="Polar residues" evidence="1">
    <location>
        <begin position="390"/>
        <end position="404"/>
    </location>
</feature>
<keyword evidence="3" id="KW-1185">Reference proteome</keyword>
<gene>
    <name evidence="2" type="ORF">DILT_LOCUS9248</name>
</gene>
<name>A0A3P7LP48_DIBLA</name>
<proteinExistence type="predicted"/>
<feature type="compositionally biased region" description="Basic and acidic residues" evidence="1">
    <location>
        <begin position="443"/>
        <end position="457"/>
    </location>
</feature>
<feature type="compositionally biased region" description="Basic and acidic residues" evidence="1">
    <location>
        <begin position="275"/>
        <end position="295"/>
    </location>
</feature>
<dbReference type="OrthoDB" id="657902at2759"/>
<feature type="compositionally biased region" description="Polar residues" evidence="1">
    <location>
        <begin position="130"/>
        <end position="158"/>
    </location>
</feature>
<evidence type="ECO:0000313" key="2">
    <source>
        <dbReference type="EMBL" id="VDN13417.1"/>
    </source>
</evidence>
<dbReference type="EMBL" id="UYRU01056326">
    <property type="protein sequence ID" value="VDN13417.1"/>
    <property type="molecule type" value="Genomic_DNA"/>
</dbReference>
<evidence type="ECO:0000256" key="1">
    <source>
        <dbReference type="SAM" id="MobiDB-lite"/>
    </source>
</evidence>
<feature type="compositionally biased region" description="Basic and acidic residues" evidence="1">
    <location>
        <begin position="63"/>
        <end position="72"/>
    </location>
</feature>
<feature type="compositionally biased region" description="Acidic residues" evidence="1">
    <location>
        <begin position="199"/>
        <end position="215"/>
    </location>
</feature>